<evidence type="ECO:0000313" key="2">
    <source>
        <dbReference type="EMBL" id="AYL97792.1"/>
    </source>
</evidence>
<dbReference type="AlphaFoldDB" id="A0A494W3A6"/>
<accession>A0A494W3A6</accession>
<protein>
    <recommendedName>
        <fullName evidence="4">DUF4062 domain-containing protein</fullName>
    </recommendedName>
</protein>
<dbReference type="EMBL" id="CP032869">
    <property type="protein sequence ID" value="AYL97792.1"/>
    <property type="molecule type" value="Genomic_DNA"/>
</dbReference>
<proteinExistence type="predicted"/>
<dbReference type="Proteomes" id="UP000270046">
    <property type="component" value="Chromosome"/>
</dbReference>
<feature type="region of interest" description="Disordered" evidence="1">
    <location>
        <begin position="166"/>
        <end position="189"/>
    </location>
</feature>
<organism evidence="2 3">
    <name type="scientific">Mucilaginibacter celer</name>
    <dbReference type="NCBI Taxonomy" id="2305508"/>
    <lineage>
        <taxon>Bacteria</taxon>
        <taxon>Pseudomonadati</taxon>
        <taxon>Bacteroidota</taxon>
        <taxon>Sphingobacteriia</taxon>
        <taxon>Sphingobacteriales</taxon>
        <taxon>Sphingobacteriaceae</taxon>
        <taxon>Mucilaginibacter</taxon>
    </lineage>
</organism>
<dbReference type="KEGG" id="muh:HYN43_021945"/>
<evidence type="ECO:0008006" key="4">
    <source>
        <dbReference type="Google" id="ProtNLM"/>
    </source>
</evidence>
<gene>
    <name evidence="2" type="ORF">HYN43_021945</name>
</gene>
<reference evidence="2 3" key="1">
    <citation type="submission" date="2018-10" db="EMBL/GenBank/DDBJ databases">
        <title>Genome sequencing of Mucilaginibacter sp. HYN0043.</title>
        <authorList>
            <person name="Kim M."/>
            <person name="Yi H."/>
        </authorList>
    </citation>
    <scope>NUCLEOTIDE SEQUENCE [LARGE SCALE GENOMIC DNA]</scope>
    <source>
        <strain evidence="2 3">HYN0043</strain>
    </source>
</reference>
<sequence>MSRQTIQIFLASSSELKADREQFMLFINDENIRLNAAGIFLKVVCWENFPNAMSAAGLQAEYNNALRGCDMAVFLVFSKVGKYTNQEFDVAMDAFSTGQAPKIWTYLKNEAVYLDAVEEDDIKSLFDFKRKLRQLQHYPTRYNNIDHLKYQFKTELDRCFPNMPAREETEETTTPVPIQNDEKTQLPSSEQKTAYNEVLSFRLFETIKKTNERARALFGAAEMNGALWENDAGYRKEAKAIIISAYGVLGVKLRKLMAIGVQGDVAENKKNYIVICHLTALRALQLLCFALLSKLWDEKNSERHYDETQINKIRLFFNSPLEMSLTAYRNLLSTLLLMFDENNLEYPISELKGISDKMQPESDFVKACNFLNSLPGSAYTETDCVEAENSLTIVLEHLSFLTNYTMESIKNVEYFGLRNIRQYYIHKYTALGCDENTLIDLVKQQDVPLNTYAVLLKNTKITYQPKLNLFPFIIDANALTSEQGAQIYFYSSANTDGSLKYSFWEDKDKTIVINQPSAENDYNQGSKHFDASRSLDVVTLFKDALQAITGTAPQVA</sequence>
<evidence type="ECO:0000313" key="3">
    <source>
        <dbReference type="Proteomes" id="UP000270046"/>
    </source>
</evidence>
<keyword evidence="3" id="KW-1185">Reference proteome</keyword>
<name>A0A494W3A6_9SPHI</name>
<evidence type="ECO:0000256" key="1">
    <source>
        <dbReference type="SAM" id="MobiDB-lite"/>
    </source>
</evidence>
<dbReference type="RefSeq" id="WP_119406074.1">
    <property type="nucleotide sequence ID" value="NZ_CP032869.1"/>
</dbReference>
<dbReference type="OrthoDB" id="571425at2"/>